<keyword evidence="1" id="KW-0479">Metal-binding</keyword>
<dbReference type="GO" id="GO:0046872">
    <property type="term" value="F:metal ion binding"/>
    <property type="evidence" value="ECO:0007669"/>
    <property type="project" value="UniProtKB-KW"/>
</dbReference>
<dbReference type="SMR" id="A0A8I6Z164"/>
<dbReference type="AlphaFoldDB" id="A0A8I6Z164"/>
<accession>A0A8I6Z164</accession>
<dbReference type="Proteomes" id="UP000011116">
    <property type="component" value="Chromosome 7H"/>
</dbReference>
<dbReference type="KEGG" id="hvg:123410281"/>
<dbReference type="Gene3D" id="3.40.50.150">
    <property type="entry name" value="Vaccinia Virus protein VP39"/>
    <property type="match status" value="1"/>
</dbReference>
<evidence type="ECO:0000256" key="1">
    <source>
        <dbReference type="ARBA" id="ARBA00022723"/>
    </source>
</evidence>
<keyword evidence="4" id="KW-1185">Reference proteome</keyword>
<dbReference type="Pfam" id="PF03492">
    <property type="entry name" value="Methyltransf_7"/>
    <property type="match status" value="1"/>
</dbReference>
<dbReference type="Gramene" id="HORVU.MOREX.r2.7HG0554510.1">
    <property type="protein sequence ID" value="HORVU.MOREX.r2.7HG0554510.1"/>
    <property type="gene ID" value="HORVU.MOREX.r2.7HG0554510"/>
</dbReference>
<dbReference type="Gramene" id="HORVU.MOREX.r3.7HG0668320.1">
    <property type="protein sequence ID" value="HORVU.MOREX.r3.7HG0668320.1"/>
    <property type="gene ID" value="HORVU.MOREX.r3.7HG0668320"/>
</dbReference>
<reference evidence="4" key="1">
    <citation type="journal article" date="2012" name="Nature">
        <title>A physical, genetic and functional sequence assembly of the barley genome.</title>
        <authorList>
            <consortium name="The International Barley Genome Sequencing Consortium"/>
            <person name="Mayer K.F."/>
            <person name="Waugh R."/>
            <person name="Brown J.W."/>
            <person name="Schulman A."/>
            <person name="Langridge P."/>
            <person name="Platzer M."/>
            <person name="Fincher G.B."/>
            <person name="Muehlbauer G.J."/>
            <person name="Sato K."/>
            <person name="Close T.J."/>
            <person name="Wise R.P."/>
            <person name="Stein N."/>
        </authorList>
    </citation>
    <scope>NUCLEOTIDE SEQUENCE [LARGE SCALE GENOMIC DNA]</scope>
    <source>
        <strain evidence="4">cv. Morex</strain>
    </source>
</reference>
<dbReference type="Gene3D" id="1.10.1200.270">
    <property type="entry name" value="Methyltransferase, alpha-helical capping domain"/>
    <property type="match status" value="1"/>
</dbReference>
<dbReference type="InterPro" id="IPR029063">
    <property type="entry name" value="SAM-dependent_MTases_sf"/>
</dbReference>
<proteinExistence type="predicted"/>
<name>A0A8I6Z164_HORVV</name>
<organism evidence="3 4">
    <name type="scientific">Hordeum vulgare subsp. vulgare</name>
    <name type="common">Domesticated barley</name>
    <dbReference type="NCBI Taxonomy" id="112509"/>
    <lineage>
        <taxon>Eukaryota</taxon>
        <taxon>Viridiplantae</taxon>
        <taxon>Streptophyta</taxon>
        <taxon>Embryophyta</taxon>
        <taxon>Tracheophyta</taxon>
        <taxon>Spermatophyta</taxon>
        <taxon>Magnoliopsida</taxon>
        <taxon>Liliopsida</taxon>
        <taxon>Poales</taxon>
        <taxon>Poaceae</taxon>
        <taxon>BOP clade</taxon>
        <taxon>Pooideae</taxon>
        <taxon>Triticodae</taxon>
        <taxon>Triticeae</taxon>
        <taxon>Hordeinae</taxon>
        <taxon>Hordeum</taxon>
    </lineage>
</organism>
<dbReference type="SUPFAM" id="SSF53335">
    <property type="entry name" value="S-adenosyl-L-methionine-dependent methyltransferases"/>
    <property type="match status" value="1"/>
</dbReference>
<dbReference type="InterPro" id="IPR005299">
    <property type="entry name" value="MeTrfase_7"/>
</dbReference>
<reference evidence="3" key="2">
    <citation type="submission" date="2020-10" db="EMBL/GenBank/DDBJ databases">
        <authorList>
            <person name="Scholz U."/>
            <person name="Mascher M."/>
            <person name="Fiebig A."/>
        </authorList>
    </citation>
    <scope>NUCLEOTIDE SEQUENCE [LARGE SCALE GENOMIC DNA]</scope>
    <source>
        <strain evidence="3">cv. Morex</strain>
    </source>
</reference>
<evidence type="ECO:0000256" key="2">
    <source>
        <dbReference type="ARBA" id="ARBA00022842"/>
    </source>
</evidence>
<evidence type="ECO:0000313" key="4">
    <source>
        <dbReference type="Proteomes" id="UP000011116"/>
    </source>
</evidence>
<keyword evidence="2" id="KW-0460">Magnesium</keyword>
<dbReference type="InterPro" id="IPR042086">
    <property type="entry name" value="MeTrfase_capping"/>
</dbReference>
<sequence length="374" mass="42032">MMNIERDFYMSKGEGESSYAKNSRRPVIVISETRPVIEKSVKEVYAALLPKTMVVADLGCSSGPNTLIFVSNVINAIANHSSKLGDQGGHVEVQFFLNDLPGTDFNQLFRSLEQFKRSAEMDGKGDTLPPYYVSGVPDSYYTRLFPRRSVHLFHSSYCLHWRSQVPEGLEGKREVYLNGESMYIDNNTPPPVVKLFQEQFRKDFSLFLRLRHEELVFGGQMVLTFLGRKDEDVYTGDLNHLFGLLSQSLQSLVAKGLVEKEKVSSFNLPAYGPSVGEVVASVKESGAFDVAHIKLFEQNWDPYDDSEGDGMLDSARSSVNAAKCIRSVMESLVASHFGEHMLDALFEEYTRRVAGHLEKEKTKFTVVVLALKKI</sequence>
<dbReference type="GeneID" id="123410281"/>
<protein>
    <submittedName>
        <fullName evidence="3">Uncharacterized protein</fullName>
    </submittedName>
</protein>
<dbReference type="RefSeq" id="XP_044959123.1">
    <property type="nucleotide sequence ID" value="XM_045103188.1"/>
</dbReference>
<evidence type="ECO:0000313" key="3">
    <source>
        <dbReference type="EnsemblPlants" id="HORVU.MOREX.r3.7HG0668320.1"/>
    </source>
</evidence>
<reference evidence="3" key="3">
    <citation type="submission" date="2022-01" db="UniProtKB">
        <authorList>
            <consortium name="EnsemblPlants"/>
        </authorList>
    </citation>
    <scope>IDENTIFICATION</scope>
    <source>
        <strain evidence="3">subsp. vulgare</strain>
    </source>
</reference>
<dbReference type="GO" id="GO:0008757">
    <property type="term" value="F:S-adenosylmethionine-dependent methyltransferase activity"/>
    <property type="evidence" value="ECO:0000318"/>
    <property type="project" value="GO_Central"/>
</dbReference>
<dbReference type="PANTHER" id="PTHR31009">
    <property type="entry name" value="S-ADENOSYL-L-METHIONINE:CARBOXYL METHYLTRANSFERASE FAMILY PROTEIN"/>
    <property type="match status" value="1"/>
</dbReference>
<dbReference type="GO" id="GO:0032259">
    <property type="term" value="P:methylation"/>
    <property type="evidence" value="ECO:0000318"/>
    <property type="project" value="GO_Central"/>
</dbReference>
<dbReference type="EnsemblPlants" id="HORVU.MOREX.r3.7HG0668320.1">
    <property type="protein sequence ID" value="HORVU.MOREX.r3.7HG0668320.1"/>
    <property type="gene ID" value="HORVU.MOREX.r3.7HG0668320"/>
</dbReference>
<dbReference type="OrthoDB" id="638608at2759"/>
<gene>
    <name evidence="3" type="primary">LOC123410281</name>
</gene>